<keyword evidence="2" id="KW-1185">Reference proteome</keyword>
<evidence type="ECO:0000313" key="1">
    <source>
        <dbReference type="EMBL" id="GFG39350.1"/>
    </source>
</evidence>
<dbReference type="Proteomes" id="UP000502823">
    <property type="component" value="Unassembled WGS sequence"/>
</dbReference>
<dbReference type="OrthoDB" id="8190241at2759"/>
<dbReference type="InParanoid" id="A0A6L2Q605"/>
<sequence>MKGVQGPFNETRKAERLTKRYVDRRVFSVHVFSFFIPGSGVEIVICTSHGEVLEFSGCQILDVCEISCFDPKSITVFTTYDFKCNIFYIIRSGNGIIILSRKRGLKVVEQHQDVKKFMVRDFSNVGFPQLGIWTNDAKESLTPNKIVEFNEGQNTQSDASSISNILHEKYQELSIKTEEYDHKLKMKKHLRLYNCEVAGHRNKFPFSSGSVLVQLVGQDGCKDLDSKEQINRVPGLKVAETWQKVHNGKWVIGISVCNNGKR</sequence>
<dbReference type="AlphaFoldDB" id="A0A6L2Q605"/>
<accession>A0A6L2Q605</accession>
<protein>
    <submittedName>
        <fullName evidence="1">Uncharacterized protein</fullName>
    </submittedName>
</protein>
<proteinExistence type="predicted"/>
<gene>
    <name evidence="1" type="ORF">Cfor_08303</name>
</gene>
<reference evidence="2" key="1">
    <citation type="submission" date="2020-01" db="EMBL/GenBank/DDBJ databases">
        <title>Draft genome sequence of the Termite Coptotermes fromosanus.</title>
        <authorList>
            <person name="Itakura S."/>
            <person name="Yosikawa Y."/>
            <person name="Umezawa K."/>
        </authorList>
    </citation>
    <scope>NUCLEOTIDE SEQUENCE [LARGE SCALE GENOMIC DNA]</scope>
</reference>
<name>A0A6L2Q605_COPFO</name>
<evidence type="ECO:0000313" key="2">
    <source>
        <dbReference type="Proteomes" id="UP000502823"/>
    </source>
</evidence>
<comment type="caution">
    <text evidence="1">The sequence shown here is derived from an EMBL/GenBank/DDBJ whole genome shotgun (WGS) entry which is preliminary data.</text>
</comment>
<dbReference type="EMBL" id="BLKM01000898">
    <property type="protein sequence ID" value="GFG39350.1"/>
    <property type="molecule type" value="Genomic_DNA"/>
</dbReference>
<organism evidence="1 2">
    <name type="scientific">Coptotermes formosanus</name>
    <name type="common">Formosan subterranean termite</name>
    <dbReference type="NCBI Taxonomy" id="36987"/>
    <lineage>
        <taxon>Eukaryota</taxon>
        <taxon>Metazoa</taxon>
        <taxon>Ecdysozoa</taxon>
        <taxon>Arthropoda</taxon>
        <taxon>Hexapoda</taxon>
        <taxon>Insecta</taxon>
        <taxon>Pterygota</taxon>
        <taxon>Neoptera</taxon>
        <taxon>Polyneoptera</taxon>
        <taxon>Dictyoptera</taxon>
        <taxon>Blattodea</taxon>
        <taxon>Blattoidea</taxon>
        <taxon>Termitoidae</taxon>
        <taxon>Rhinotermitidae</taxon>
        <taxon>Coptotermes</taxon>
    </lineage>
</organism>